<reference evidence="9" key="1">
    <citation type="submission" date="2020-08" db="EMBL/GenBank/DDBJ databases">
        <title>Genome public.</title>
        <authorList>
            <person name="Liu C."/>
            <person name="Sun Q."/>
        </authorList>
    </citation>
    <scope>NUCLEOTIDE SEQUENCE</scope>
    <source>
        <strain evidence="9">NSJ-50</strain>
    </source>
</reference>
<evidence type="ECO:0000256" key="4">
    <source>
        <dbReference type="ARBA" id="ARBA00022475"/>
    </source>
</evidence>
<dbReference type="GO" id="GO:0005886">
    <property type="term" value="C:plasma membrane"/>
    <property type="evidence" value="ECO:0007669"/>
    <property type="project" value="UniProtKB-SubCell"/>
</dbReference>
<comment type="subcellular location">
    <subcellularLocation>
        <location evidence="1">Cell membrane</location>
        <topology evidence="1">Multi-pass membrane protein</topology>
    </subcellularLocation>
</comment>
<evidence type="ECO:0000256" key="8">
    <source>
        <dbReference type="SAM" id="Phobius"/>
    </source>
</evidence>
<feature type="transmembrane region" description="Helical" evidence="8">
    <location>
        <begin position="181"/>
        <end position="201"/>
    </location>
</feature>
<proteinExistence type="inferred from homology"/>
<dbReference type="PANTHER" id="PTHR36838:SF3">
    <property type="entry name" value="TRANSPORTER AUXIN EFFLUX CARRIER EC FAMILY"/>
    <property type="match status" value="1"/>
</dbReference>
<feature type="transmembrane region" description="Helical" evidence="8">
    <location>
        <begin position="56"/>
        <end position="77"/>
    </location>
</feature>
<feature type="transmembrane region" description="Helical" evidence="8">
    <location>
        <begin position="213"/>
        <end position="234"/>
    </location>
</feature>
<dbReference type="Proteomes" id="UP000647416">
    <property type="component" value="Unassembled WGS sequence"/>
</dbReference>
<evidence type="ECO:0000256" key="1">
    <source>
        <dbReference type="ARBA" id="ARBA00004651"/>
    </source>
</evidence>
<keyword evidence="10" id="KW-1185">Reference proteome</keyword>
<evidence type="ECO:0000256" key="5">
    <source>
        <dbReference type="ARBA" id="ARBA00022692"/>
    </source>
</evidence>
<keyword evidence="5 8" id="KW-0812">Transmembrane</keyword>
<feature type="transmembrane region" description="Helical" evidence="8">
    <location>
        <begin position="117"/>
        <end position="138"/>
    </location>
</feature>
<dbReference type="PANTHER" id="PTHR36838">
    <property type="entry name" value="AUXIN EFFLUX CARRIER FAMILY PROTEIN"/>
    <property type="match status" value="1"/>
</dbReference>
<feature type="transmembrane region" description="Helical" evidence="8">
    <location>
        <begin position="150"/>
        <end position="169"/>
    </location>
</feature>
<protein>
    <submittedName>
        <fullName evidence="9">AEC family transporter</fullName>
    </submittedName>
</protein>
<gene>
    <name evidence="9" type="ORF">H8706_03710</name>
</gene>
<feature type="transmembrane region" description="Helical" evidence="8">
    <location>
        <begin position="21"/>
        <end position="44"/>
    </location>
</feature>
<dbReference type="InterPro" id="IPR038770">
    <property type="entry name" value="Na+/solute_symporter_sf"/>
</dbReference>
<name>A0A926FCX5_9FIRM</name>
<organism evidence="9 10">
    <name type="scientific">Qingrenia yutianensis</name>
    <dbReference type="NCBI Taxonomy" id="2763676"/>
    <lineage>
        <taxon>Bacteria</taxon>
        <taxon>Bacillati</taxon>
        <taxon>Bacillota</taxon>
        <taxon>Clostridia</taxon>
        <taxon>Eubacteriales</taxon>
        <taxon>Oscillospiraceae</taxon>
        <taxon>Qingrenia</taxon>
    </lineage>
</organism>
<comment type="caution">
    <text evidence="9">The sequence shown here is derived from an EMBL/GenBank/DDBJ whole genome shotgun (WGS) entry which is preliminary data.</text>
</comment>
<accession>A0A926FCX5</accession>
<dbReference type="InterPro" id="IPR004776">
    <property type="entry name" value="Mem_transp_PIN-like"/>
</dbReference>
<keyword evidence="6 8" id="KW-1133">Transmembrane helix</keyword>
<dbReference type="AlphaFoldDB" id="A0A926FCX5"/>
<comment type="similarity">
    <text evidence="2">Belongs to the auxin efflux carrier (TC 2.A.69) family.</text>
</comment>
<evidence type="ECO:0000313" key="10">
    <source>
        <dbReference type="Proteomes" id="UP000647416"/>
    </source>
</evidence>
<dbReference type="Pfam" id="PF03547">
    <property type="entry name" value="Mem_trans"/>
    <property type="match status" value="1"/>
</dbReference>
<evidence type="ECO:0000313" key="9">
    <source>
        <dbReference type="EMBL" id="MBC8595975.1"/>
    </source>
</evidence>
<evidence type="ECO:0000256" key="6">
    <source>
        <dbReference type="ARBA" id="ARBA00022989"/>
    </source>
</evidence>
<evidence type="ECO:0000256" key="7">
    <source>
        <dbReference type="ARBA" id="ARBA00023136"/>
    </source>
</evidence>
<evidence type="ECO:0000256" key="2">
    <source>
        <dbReference type="ARBA" id="ARBA00010145"/>
    </source>
</evidence>
<evidence type="ECO:0000256" key="3">
    <source>
        <dbReference type="ARBA" id="ARBA00022448"/>
    </source>
</evidence>
<sequence>MMFIFLLIGYFAKKGKLLNDSAGGVISNLLVWVFLPAMCFNTFATQFNITSLFKNINFVIIGAFVMIFEIALGFLWAKLMTKDKFERGVYAYTVMFPNYTYFGYPLILALYGEEWLYYAMMFMLVGNIVCYVLGFYILDPTKTKLSFKSLLNPPIVATAVGIVFGIFGIKLPKVMSTAVQNAQNCMAPMSMILAGYVLSSLPLKKAFTNVRVYLTLFVRMVFIPFCTALALYLLGFDKTVIIISAGMMAMPAGLNSIVVPASKGLNSTLGACIALISNVAALIITPAAFMILAMI</sequence>
<feature type="transmembrane region" description="Helical" evidence="8">
    <location>
        <begin position="89"/>
        <end position="111"/>
    </location>
</feature>
<dbReference type="Gene3D" id="1.20.1530.20">
    <property type="match status" value="1"/>
</dbReference>
<keyword evidence="7 8" id="KW-0472">Membrane</keyword>
<keyword evidence="4" id="KW-1003">Cell membrane</keyword>
<keyword evidence="3" id="KW-0813">Transport</keyword>
<feature type="transmembrane region" description="Helical" evidence="8">
    <location>
        <begin position="240"/>
        <end position="259"/>
    </location>
</feature>
<dbReference type="EMBL" id="JACRTE010000003">
    <property type="protein sequence ID" value="MBC8595975.1"/>
    <property type="molecule type" value="Genomic_DNA"/>
</dbReference>
<dbReference type="GO" id="GO:0055085">
    <property type="term" value="P:transmembrane transport"/>
    <property type="evidence" value="ECO:0007669"/>
    <property type="project" value="InterPro"/>
</dbReference>
<feature type="transmembrane region" description="Helical" evidence="8">
    <location>
        <begin position="271"/>
        <end position="294"/>
    </location>
</feature>